<dbReference type="PANTHER" id="PTHR24072">
    <property type="entry name" value="RHO FAMILY GTPASE"/>
    <property type="match status" value="1"/>
</dbReference>
<evidence type="ECO:0000313" key="10">
    <source>
        <dbReference type="EMBL" id="NDV33989.1"/>
    </source>
</evidence>
<keyword evidence="4 7" id="KW-0863">Zinc-finger</keyword>
<evidence type="ECO:0000256" key="2">
    <source>
        <dbReference type="ARBA" id="ARBA00022723"/>
    </source>
</evidence>
<dbReference type="AlphaFoldDB" id="A0A6B2LAC8"/>
<feature type="region of interest" description="Disordered" evidence="8">
    <location>
        <begin position="281"/>
        <end position="316"/>
    </location>
</feature>
<dbReference type="GO" id="GO:0008270">
    <property type="term" value="F:zinc ion binding"/>
    <property type="evidence" value="ECO:0007669"/>
    <property type="project" value="UniProtKB-KW"/>
</dbReference>
<evidence type="ECO:0000256" key="3">
    <source>
        <dbReference type="ARBA" id="ARBA00022741"/>
    </source>
</evidence>
<dbReference type="CDD" id="cd00157">
    <property type="entry name" value="Rho"/>
    <property type="match status" value="1"/>
</dbReference>
<evidence type="ECO:0000259" key="9">
    <source>
        <dbReference type="PROSITE" id="PS50089"/>
    </source>
</evidence>
<evidence type="ECO:0000256" key="6">
    <source>
        <dbReference type="ARBA" id="ARBA00023134"/>
    </source>
</evidence>
<feature type="compositionally biased region" description="Basic and acidic residues" evidence="8">
    <location>
        <begin position="297"/>
        <end position="316"/>
    </location>
</feature>
<dbReference type="EMBL" id="GIBP01005020">
    <property type="protein sequence ID" value="NDV33989.1"/>
    <property type="molecule type" value="Transcribed_RNA"/>
</dbReference>
<dbReference type="Gene3D" id="3.40.50.300">
    <property type="entry name" value="P-loop containing nucleotide triphosphate hydrolases"/>
    <property type="match status" value="1"/>
</dbReference>
<dbReference type="InterPro" id="IPR003578">
    <property type="entry name" value="Small_GTPase_Rho"/>
</dbReference>
<protein>
    <recommendedName>
        <fullName evidence="9">RING-type domain-containing protein</fullName>
    </recommendedName>
</protein>
<dbReference type="InterPro" id="IPR017907">
    <property type="entry name" value="Znf_RING_CS"/>
</dbReference>
<evidence type="ECO:0000256" key="4">
    <source>
        <dbReference type="ARBA" id="ARBA00022771"/>
    </source>
</evidence>
<organism evidence="10">
    <name type="scientific">Arcella intermedia</name>
    <dbReference type="NCBI Taxonomy" id="1963864"/>
    <lineage>
        <taxon>Eukaryota</taxon>
        <taxon>Amoebozoa</taxon>
        <taxon>Tubulinea</taxon>
        <taxon>Elardia</taxon>
        <taxon>Arcellinida</taxon>
        <taxon>Sphaerothecina</taxon>
        <taxon>Arcellidae</taxon>
        <taxon>Arcella</taxon>
    </lineage>
</organism>
<dbReference type="SMART" id="SM00175">
    <property type="entry name" value="RAB"/>
    <property type="match status" value="1"/>
</dbReference>
<accession>A0A6B2LAC8</accession>
<dbReference type="NCBIfam" id="TIGR00231">
    <property type="entry name" value="small_GTP"/>
    <property type="match status" value="1"/>
</dbReference>
<dbReference type="InterPro" id="IPR001841">
    <property type="entry name" value="Znf_RING"/>
</dbReference>
<comment type="similarity">
    <text evidence="1">Belongs to the small GTPase superfamily. Rho family.</text>
</comment>
<keyword evidence="6" id="KW-0342">GTP-binding</keyword>
<evidence type="ECO:0000256" key="5">
    <source>
        <dbReference type="ARBA" id="ARBA00022833"/>
    </source>
</evidence>
<keyword evidence="5" id="KW-0862">Zinc</keyword>
<dbReference type="FunFam" id="3.40.50.300:FF:001179">
    <property type="entry name" value="Rho family GTPase"/>
    <property type="match status" value="1"/>
</dbReference>
<evidence type="ECO:0000256" key="7">
    <source>
        <dbReference type="PROSITE-ProRule" id="PRU00175"/>
    </source>
</evidence>
<dbReference type="GO" id="GO:0007264">
    <property type="term" value="P:small GTPase-mediated signal transduction"/>
    <property type="evidence" value="ECO:0007669"/>
    <property type="project" value="InterPro"/>
</dbReference>
<dbReference type="PRINTS" id="PR00449">
    <property type="entry name" value="RASTRNSFRMNG"/>
</dbReference>
<name>A0A6B2LAC8_9EUKA</name>
<dbReference type="GO" id="GO:0005525">
    <property type="term" value="F:GTP binding"/>
    <property type="evidence" value="ECO:0007669"/>
    <property type="project" value="UniProtKB-KW"/>
</dbReference>
<dbReference type="PROSITE" id="PS51421">
    <property type="entry name" value="RAS"/>
    <property type="match status" value="1"/>
</dbReference>
<dbReference type="PROSITE" id="PS51257">
    <property type="entry name" value="PROKAR_LIPOPROTEIN"/>
    <property type="match status" value="1"/>
</dbReference>
<keyword evidence="2" id="KW-0479">Metal-binding</keyword>
<dbReference type="PROSITE" id="PS50089">
    <property type="entry name" value="ZF_RING_2"/>
    <property type="match status" value="1"/>
</dbReference>
<dbReference type="InterPro" id="IPR005225">
    <property type="entry name" value="Small_GTP-bd"/>
</dbReference>
<dbReference type="PROSITE" id="PS51420">
    <property type="entry name" value="RHO"/>
    <property type="match status" value="1"/>
</dbReference>
<dbReference type="InterPro" id="IPR027417">
    <property type="entry name" value="P-loop_NTPase"/>
</dbReference>
<keyword evidence="3" id="KW-0547">Nucleotide-binding</keyword>
<proteinExistence type="inferred from homology"/>
<sequence length="316" mass="36260">MQSIKVVVVGDGAVGKTTFLISLTLGCFPTDYIPTTLDNYNAVYPLEGRNISLGLWDTAGQSDFDNLRPISYKSADVVLLFYSVVNPTSAENIKEKWLTDARMYCPDVPFFLIGTQIDQRENQKILHELQERNLKPLTKADGKKLAKEINAITYMECSAKDNATGYRDIFDEVLRYVICANKQCKKYGKHCWSIDCLAKMTKKVKCQGRCKHFFCEDCVEVWDDGWKGCPQCIIYEREARQQGNKKIGAVKKPRIPPSVRAVEQLEKEKIKEEKELKKAEKLAKKYGHTSMTDPTENTEKSQEKKKEEKYHRTEED</sequence>
<evidence type="ECO:0000256" key="8">
    <source>
        <dbReference type="SAM" id="MobiDB-lite"/>
    </source>
</evidence>
<dbReference type="Pfam" id="PF00071">
    <property type="entry name" value="Ras"/>
    <property type="match status" value="1"/>
</dbReference>
<dbReference type="InterPro" id="IPR001806">
    <property type="entry name" value="Small_GTPase"/>
</dbReference>
<feature type="domain" description="RING-type" evidence="9">
    <location>
        <begin position="196"/>
        <end position="232"/>
    </location>
</feature>
<dbReference type="PROSITE" id="PS51419">
    <property type="entry name" value="RAB"/>
    <property type="match status" value="1"/>
</dbReference>
<dbReference type="GO" id="GO:0003924">
    <property type="term" value="F:GTPase activity"/>
    <property type="evidence" value="ECO:0007669"/>
    <property type="project" value="InterPro"/>
</dbReference>
<dbReference type="SUPFAM" id="SSF52540">
    <property type="entry name" value="P-loop containing nucleoside triphosphate hydrolases"/>
    <property type="match status" value="1"/>
</dbReference>
<reference evidence="10" key="1">
    <citation type="journal article" date="2020" name="J. Eukaryot. Microbiol.">
        <title>De novo Sequencing, Assembly and Annotation of the Transcriptome for the Free-Living Testate Amoeba Arcella intermedia.</title>
        <authorList>
            <person name="Ribeiro G.M."/>
            <person name="Porfirio-Sousa A.L."/>
            <person name="Maurer-Alcala X.X."/>
            <person name="Katz L.A."/>
            <person name="Lahr D.J.G."/>
        </authorList>
    </citation>
    <scope>NUCLEOTIDE SEQUENCE</scope>
</reference>
<dbReference type="SMART" id="SM00173">
    <property type="entry name" value="RAS"/>
    <property type="match status" value="1"/>
</dbReference>
<dbReference type="PROSITE" id="PS00518">
    <property type="entry name" value="ZF_RING_1"/>
    <property type="match status" value="1"/>
</dbReference>
<evidence type="ECO:0000256" key="1">
    <source>
        <dbReference type="ARBA" id="ARBA00010142"/>
    </source>
</evidence>
<dbReference type="SMART" id="SM00174">
    <property type="entry name" value="RHO"/>
    <property type="match status" value="1"/>
</dbReference>